<dbReference type="Pfam" id="PF06342">
    <property type="entry name" value="DUF1057"/>
    <property type="match status" value="1"/>
</dbReference>
<dbReference type="PANTHER" id="PTHR47533">
    <property type="entry name" value="PROTEIN CBG21859"/>
    <property type="match status" value="1"/>
</dbReference>
<accession>A0A7R9MJR4</accession>
<dbReference type="EMBL" id="OC938279">
    <property type="protein sequence ID" value="CAD7661382.1"/>
    <property type="molecule type" value="Genomic_DNA"/>
</dbReference>
<dbReference type="InterPro" id="IPR029058">
    <property type="entry name" value="AB_hydrolase_fold"/>
</dbReference>
<sequence>MARKSKMTKSEEKVKYPVKHIKITTCGQLYQTWKASKPLYERAPKNGLTLDVEYADNLSLINTDNESHNTKLMVCLHGAPGSHSDFEAVIQHMTRVGIRVIAPNFPAHSSAIYPTTLLWCDPNCPQIDSFVFLNPGGHRRIKAMRPVWYTEGGVKVYQNKWGRTLFQIFGTAFLNLTKTVTVKADNMN</sequence>
<feature type="non-terminal residue" evidence="1">
    <location>
        <position position="1"/>
    </location>
</feature>
<reference evidence="1" key="1">
    <citation type="submission" date="2020-11" db="EMBL/GenBank/DDBJ databases">
        <authorList>
            <person name="Tran Van P."/>
        </authorList>
    </citation>
    <scope>NUCLEOTIDE SEQUENCE</scope>
</reference>
<evidence type="ECO:0000313" key="2">
    <source>
        <dbReference type="Proteomes" id="UP000728032"/>
    </source>
</evidence>
<protein>
    <submittedName>
        <fullName evidence="1">Uncharacterized protein</fullName>
    </submittedName>
</protein>
<dbReference type="OrthoDB" id="6431331at2759"/>
<proteinExistence type="predicted"/>
<dbReference type="Gene3D" id="3.40.50.1820">
    <property type="entry name" value="alpha/beta hydrolase"/>
    <property type="match status" value="1"/>
</dbReference>
<dbReference type="InterPro" id="IPR010463">
    <property type="entry name" value="DUF1057"/>
</dbReference>
<keyword evidence="2" id="KW-1185">Reference proteome</keyword>
<gene>
    <name evidence="1" type="ORF">ONB1V03_LOCUS17943</name>
</gene>
<dbReference type="EMBL" id="CAJPVJ010023454">
    <property type="protein sequence ID" value="CAG2178518.1"/>
    <property type="molecule type" value="Genomic_DNA"/>
</dbReference>
<organism evidence="1">
    <name type="scientific">Oppiella nova</name>
    <dbReference type="NCBI Taxonomy" id="334625"/>
    <lineage>
        <taxon>Eukaryota</taxon>
        <taxon>Metazoa</taxon>
        <taxon>Ecdysozoa</taxon>
        <taxon>Arthropoda</taxon>
        <taxon>Chelicerata</taxon>
        <taxon>Arachnida</taxon>
        <taxon>Acari</taxon>
        <taxon>Acariformes</taxon>
        <taxon>Sarcoptiformes</taxon>
        <taxon>Oribatida</taxon>
        <taxon>Brachypylina</taxon>
        <taxon>Oppioidea</taxon>
        <taxon>Oppiidae</taxon>
        <taxon>Oppiella</taxon>
    </lineage>
</organism>
<dbReference type="Proteomes" id="UP000728032">
    <property type="component" value="Unassembled WGS sequence"/>
</dbReference>
<dbReference type="AlphaFoldDB" id="A0A7R9MJR4"/>
<dbReference type="PANTHER" id="PTHR47533:SF4">
    <property type="entry name" value="AB HYDROLASE-1 DOMAIN-CONTAINING PROTEIN"/>
    <property type="match status" value="1"/>
</dbReference>
<name>A0A7R9MJR4_9ACAR</name>
<evidence type="ECO:0000313" key="1">
    <source>
        <dbReference type="EMBL" id="CAD7661382.1"/>
    </source>
</evidence>
<dbReference type="SUPFAM" id="SSF53474">
    <property type="entry name" value="alpha/beta-Hydrolases"/>
    <property type="match status" value="1"/>
</dbReference>